<name>A0A4R5UUZ7_9RHOB</name>
<protein>
    <recommendedName>
        <fullName evidence="3">Pilus assembly protein PilP</fullName>
    </recommendedName>
</protein>
<keyword evidence="2" id="KW-1185">Reference proteome</keyword>
<evidence type="ECO:0000313" key="1">
    <source>
        <dbReference type="EMBL" id="TDK43012.1"/>
    </source>
</evidence>
<dbReference type="OrthoDB" id="7860232at2"/>
<proteinExistence type="predicted"/>
<evidence type="ECO:0008006" key="3">
    <source>
        <dbReference type="Google" id="ProtNLM"/>
    </source>
</evidence>
<evidence type="ECO:0000313" key="2">
    <source>
        <dbReference type="Proteomes" id="UP000295301"/>
    </source>
</evidence>
<dbReference type="AlphaFoldDB" id="A0A4R5UUZ7"/>
<organism evidence="1 2">
    <name type="scientific">Antarcticimicrobium luteum</name>
    <dbReference type="NCBI Taxonomy" id="2547397"/>
    <lineage>
        <taxon>Bacteria</taxon>
        <taxon>Pseudomonadati</taxon>
        <taxon>Pseudomonadota</taxon>
        <taxon>Alphaproteobacteria</taxon>
        <taxon>Rhodobacterales</taxon>
        <taxon>Paracoccaceae</taxon>
        <taxon>Antarcticimicrobium</taxon>
    </lineage>
</organism>
<dbReference type="EMBL" id="SMUV01000072">
    <property type="protein sequence ID" value="TDK43012.1"/>
    <property type="molecule type" value="Genomic_DNA"/>
</dbReference>
<sequence length="90" mass="9331">MSNTNDAGVTSAKVADLATTPKALDEAELTLIGLTAGAAGYRALVRLPGGRIKQVSPGTQIAWGRVVAIDDKGLLFQRNGETRRITLPGG</sequence>
<dbReference type="RefSeq" id="WP_133361018.1">
    <property type="nucleotide sequence ID" value="NZ_SMUV01000072.1"/>
</dbReference>
<dbReference type="Proteomes" id="UP000295301">
    <property type="component" value="Unassembled WGS sequence"/>
</dbReference>
<accession>A0A4R5UUZ7</accession>
<reference evidence="1 2" key="1">
    <citation type="submission" date="2019-03" db="EMBL/GenBank/DDBJ databases">
        <title>Ruegeria lutea sp. nov., a novel strain, isolated from marine sediment, the Masan Bay, South Korea.</title>
        <authorList>
            <person name="Kim J."/>
            <person name="Kim D.-Y."/>
            <person name="Lee S.-S."/>
        </authorList>
    </citation>
    <scope>NUCLEOTIDE SEQUENCE [LARGE SCALE GENOMIC DNA]</scope>
    <source>
        <strain evidence="1 2">318-1</strain>
    </source>
</reference>
<gene>
    <name evidence="1" type="ORF">E1832_17255</name>
</gene>
<comment type="caution">
    <text evidence="1">The sequence shown here is derived from an EMBL/GenBank/DDBJ whole genome shotgun (WGS) entry which is preliminary data.</text>
</comment>